<proteinExistence type="inferred from homology"/>
<keyword evidence="12" id="KW-0325">Glycoprotein</keyword>
<dbReference type="PANTHER" id="PTHR16631:SF17">
    <property type="entry name" value="GLUCAN ENDO-1,3-BETA-GLUCOSIDASE BTGC"/>
    <property type="match status" value="1"/>
</dbReference>
<gene>
    <name evidence="22" type="ORF">BDP27DRAFT_1425136</name>
</gene>
<feature type="region of interest" description="Disordered" evidence="20">
    <location>
        <begin position="80"/>
        <end position="107"/>
    </location>
</feature>
<dbReference type="GO" id="GO:0009986">
    <property type="term" value="C:cell surface"/>
    <property type="evidence" value="ECO:0007669"/>
    <property type="project" value="TreeGrafter"/>
</dbReference>
<evidence type="ECO:0000256" key="16">
    <source>
        <dbReference type="ARBA" id="ARBA00037649"/>
    </source>
</evidence>
<evidence type="ECO:0000256" key="7">
    <source>
        <dbReference type="ARBA" id="ARBA00022512"/>
    </source>
</evidence>
<reference evidence="22" key="1">
    <citation type="submission" date="2020-11" db="EMBL/GenBank/DDBJ databases">
        <authorList>
            <consortium name="DOE Joint Genome Institute"/>
            <person name="Ahrendt S."/>
            <person name="Riley R."/>
            <person name="Andreopoulos W."/>
            <person name="Labutti K."/>
            <person name="Pangilinan J."/>
            <person name="Ruiz-Duenas F.J."/>
            <person name="Barrasa J.M."/>
            <person name="Sanchez-Garcia M."/>
            <person name="Camarero S."/>
            <person name="Miyauchi S."/>
            <person name="Serrano A."/>
            <person name="Linde D."/>
            <person name="Babiker R."/>
            <person name="Drula E."/>
            <person name="Ayuso-Fernandez I."/>
            <person name="Pacheco R."/>
            <person name="Padilla G."/>
            <person name="Ferreira P."/>
            <person name="Barriuso J."/>
            <person name="Kellner H."/>
            <person name="Castanera R."/>
            <person name="Alfaro M."/>
            <person name="Ramirez L."/>
            <person name="Pisabarro A.G."/>
            <person name="Kuo A."/>
            <person name="Tritt A."/>
            <person name="Lipzen A."/>
            <person name="He G."/>
            <person name="Yan M."/>
            <person name="Ng V."/>
            <person name="Cullen D."/>
            <person name="Martin F."/>
            <person name="Rosso M.-N."/>
            <person name="Henrissat B."/>
            <person name="Hibbett D."/>
            <person name="Martinez A.T."/>
            <person name="Grigoriev I.V."/>
        </authorList>
    </citation>
    <scope>NUCLEOTIDE SEQUENCE</scope>
    <source>
        <strain evidence="22">AH 40177</strain>
    </source>
</reference>
<evidence type="ECO:0000313" key="22">
    <source>
        <dbReference type="EMBL" id="KAF9065073.1"/>
    </source>
</evidence>
<organism evidence="22 23">
    <name type="scientific">Rhodocollybia butyracea</name>
    <dbReference type="NCBI Taxonomy" id="206335"/>
    <lineage>
        <taxon>Eukaryota</taxon>
        <taxon>Fungi</taxon>
        <taxon>Dikarya</taxon>
        <taxon>Basidiomycota</taxon>
        <taxon>Agaricomycotina</taxon>
        <taxon>Agaricomycetes</taxon>
        <taxon>Agaricomycetidae</taxon>
        <taxon>Agaricales</taxon>
        <taxon>Marasmiineae</taxon>
        <taxon>Omphalotaceae</taxon>
        <taxon>Rhodocollybia</taxon>
    </lineage>
</organism>
<keyword evidence="11 21" id="KW-0472">Membrane</keyword>
<comment type="similarity">
    <text evidence="4 19">Belongs to the glycosyl hydrolase 17 family.</text>
</comment>
<dbReference type="InterPro" id="IPR000490">
    <property type="entry name" value="Glyco_hydro_17"/>
</dbReference>
<dbReference type="OrthoDB" id="68336at2759"/>
<comment type="subcellular location">
    <subcellularLocation>
        <location evidence="3">Cell membrane</location>
        <topology evidence="3">Single-pass type II membrane protein</topology>
    </subcellularLocation>
    <subcellularLocation>
        <location evidence="2">Secreted</location>
        <location evidence="2">Cell wall</location>
    </subcellularLocation>
</comment>
<evidence type="ECO:0000256" key="4">
    <source>
        <dbReference type="ARBA" id="ARBA00008773"/>
    </source>
</evidence>
<evidence type="ECO:0000256" key="14">
    <source>
        <dbReference type="ARBA" id="ARBA00023316"/>
    </source>
</evidence>
<evidence type="ECO:0000256" key="15">
    <source>
        <dbReference type="ARBA" id="ARBA00023326"/>
    </source>
</evidence>
<evidence type="ECO:0000256" key="9">
    <source>
        <dbReference type="ARBA" id="ARBA00022729"/>
    </source>
</evidence>
<name>A0A9P5U4S9_9AGAR</name>
<keyword evidence="21" id="KW-1133">Transmembrane helix</keyword>
<keyword evidence="7" id="KW-0134">Cell wall</keyword>
<dbReference type="EMBL" id="JADNRY010000109">
    <property type="protein sequence ID" value="KAF9065073.1"/>
    <property type="molecule type" value="Genomic_DNA"/>
</dbReference>
<keyword evidence="13" id="KW-0119">Carbohydrate metabolism</keyword>
<dbReference type="PANTHER" id="PTHR16631">
    <property type="entry name" value="GLUCAN 1,3-BETA-GLUCOSIDASE"/>
    <property type="match status" value="1"/>
</dbReference>
<comment type="function">
    <text evidence="16">Glucanases play a role in cell expansion during growth, in cell-cell fusion during mating, and in spore release during sporulation. This enzyme may be involved in beta-glucan degradation. Active on laminarin and lichenan.</text>
</comment>
<evidence type="ECO:0000256" key="20">
    <source>
        <dbReference type="SAM" id="MobiDB-lite"/>
    </source>
</evidence>
<dbReference type="Gene3D" id="3.20.20.80">
    <property type="entry name" value="Glycosidases"/>
    <property type="match status" value="2"/>
</dbReference>
<accession>A0A9P5U4S9</accession>
<feature type="transmembrane region" description="Helical" evidence="21">
    <location>
        <begin position="53"/>
        <end position="75"/>
    </location>
</feature>
<evidence type="ECO:0000256" key="1">
    <source>
        <dbReference type="ARBA" id="ARBA00000382"/>
    </source>
</evidence>
<evidence type="ECO:0000256" key="13">
    <source>
        <dbReference type="ARBA" id="ARBA00023277"/>
    </source>
</evidence>
<protein>
    <recommendedName>
        <fullName evidence="5">glucan endo-1,3-beta-D-glucosidase</fullName>
        <ecNumber evidence="5">3.2.1.39</ecNumber>
    </recommendedName>
    <alternativeName>
        <fullName evidence="18">Endo-1,3-beta-glucanase btgC</fullName>
    </alternativeName>
    <alternativeName>
        <fullName evidence="17">Laminarinase btgC</fullName>
    </alternativeName>
</protein>
<evidence type="ECO:0000256" key="12">
    <source>
        <dbReference type="ARBA" id="ARBA00023180"/>
    </source>
</evidence>
<evidence type="ECO:0000256" key="10">
    <source>
        <dbReference type="ARBA" id="ARBA00022801"/>
    </source>
</evidence>
<evidence type="ECO:0000256" key="2">
    <source>
        <dbReference type="ARBA" id="ARBA00004191"/>
    </source>
</evidence>
<evidence type="ECO:0000256" key="3">
    <source>
        <dbReference type="ARBA" id="ARBA00004401"/>
    </source>
</evidence>
<evidence type="ECO:0000256" key="11">
    <source>
        <dbReference type="ARBA" id="ARBA00023136"/>
    </source>
</evidence>
<evidence type="ECO:0000313" key="23">
    <source>
        <dbReference type="Proteomes" id="UP000772434"/>
    </source>
</evidence>
<feature type="compositionally biased region" description="Low complexity" evidence="20">
    <location>
        <begin position="80"/>
        <end position="94"/>
    </location>
</feature>
<comment type="caution">
    <text evidence="22">The sequence shown here is derived from an EMBL/GenBank/DDBJ whole genome shotgun (WGS) entry which is preliminary data.</text>
</comment>
<keyword evidence="8" id="KW-0964">Secreted</keyword>
<dbReference type="GO" id="GO:0005576">
    <property type="term" value="C:extracellular region"/>
    <property type="evidence" value="ECO:0007669"/>
    <property type="project" value="TreeGrafter"/>
</dbReference>
<dbReference type="GO" id="GO:0071555">
    <property type="term" value="P:cell wall organization"/>
    <property type="evidence" value="ECO:0007669"/>
    <property type="project" value="UniProtKB-KW"/>
</dbReference>
<keyword evidence="23" id="KW-1185">Reference proteome</keyword>
<feature type="region of interest" description="Disordered" evidence="20">
    <location>
        <begin position="1"/>
        <end position="46"/>
    </location>
</feature>
<dbReference type="GO" id="GO:0005886">
    <property type="term" value="C:plasma membrane"/>
    <property type="evidence" value="ECO:0007669"/>
    <property type="project" value="UniProtKB-SubCell"/>
</dbReference>
<dbReference type="GO" id="GO:0000272">
    <property type="term" value="P:polysaccharide catabolic process"/>
    <property type="evidence" value="ECO:0007669"/>
    <property type="project" value="UniProtKB-KW"/>
</dbReference>
<evidence type="ECO:0000256" key="8">
    <source>
        <dbReference type="ARBA" id="ARBA00022525"/>
    </source>
</evidence>
<dbReference type="InterPro" id="IPR050732">
    <property type="entry name" value="Beta-glucan_modifiers"/>
</dbReference>
<keyword evidence="6" id="KW-1003">Cell membrane</keyword>
<sequence length="415" mass="43919">MSPRLGSNPAGLESSTALNAGAPAPRQHFGDRRQPNDTWMEKSTPSRSRRTRYLVIGALTVAIIAAIGIALGVTLSKKHSSSASSGSSSGSGSSVVNETNGDPSNFEKNPALKQSFYGLAYTPEGSQLPECGNTLAGVITDIQLISQLTTRIRLYGADCNQTELVLEAIKQTKVNVSVVVANYPISTDGGAAYTRQAIELEQAITAYGTNNIIGMTVGNEFILDYLGDNGGGQDPNSAVANTGAQMLIGFINDTKKMLANMSVSIPVGNSDAGAYFNNLVLADVSYGLANVHPWFANVSIDQAAGWTWDFFTGTDVALANTLANKPTMSIAETGWPSNATDAGSDSNGPSLATEANLQTFLDTFLCQANTNGTEYYFFEVFDEPWKGAQFGGVEGYWGLFYANKTLKGITIPDCS</sequence>
<keyword evidence="15" id="KW-0624">Polysaccharide degradation</keyword>
<dbReference type="EC" id="3.2.1.39" evidence="5"/>
<evidence type="ECO:0000256" key="21">
    <source>
        <dbReference type="SAM" id="Phobius"/>
    </source>
</evidence>
<comment type="catalytic activity">
    <reaction evidence="1">
        <text>Hydrolysis of (1-&gt;3)-beta-D-glucosidic linkages in (1-&gt;3)-beta-D-glucans.</text>
        <dbReference type="EC" id="3.2.1.39"/>
    </reaction>
</comment>
<dbReference type="SUPFAM" id="SSF51445">
    <property type="entry name" value="(Trans)glycosidases"/>
    <property type="match status" value="1"/>
</dbReference>
<evidence type="ECO:0000256" key="19">
    <source>
        <dbReference type="RuleBase" id="RU004335"/>
    </source>
</evidence>
<keyword evidence="9" id="KW-0732">Signal</keyword>
<dbReference type="Proteomes" id="UP000772434">
    <property type="component" value="Unassembled WGS sequence"/>
</dbReference>
<dbReference type="InterPro" id="IPR017853">
    <property type="entry name" value="GH"/>
</dbReference>
<evidence type="ECO:0000256" key="17">
    <source>
        <dbReference type="ARBA" id="ARBA00042373"/>
    </source>
</evidence>
<dbReference type="Pfam" id="PF00332">
    <property type="entry name" value="Glyco_hydro_17"/>
    <property type="match status" value="1"/>
</dbReference>
<keyword evidence="10 22" id="KW-0378">Hydrolase</keyword>
<dbReference type="AlphaFoldDB" id="A0A9P5U4S9"/>
<evidence type="ECO:0000256" key="6">
    <source>
        <dbReference type="ARBA" id="ARBA00022475"/>
    </source>
</evidence>
<dbReference type="GO" id="GO:0009277">
    <property type="term" value="C:fungal-type cell wall"/>
    <property type="evidence" value="ECO:0007669"/>
    <property type="project" value="TreeGrafter"/>
</dbReference>
<keyword evidence="21" id="KW-0812">Transmembrane</keyword>
<feature type="compositionally biased region" description="Polar residues" evidence="20">
    <location>
        <begin position="95"/>
        <end position="107"/>
    </location>
</feature>
<keyword evidence="14" id="KW-0961">Cell wall biogenesis/degradation</keyword>
<evidence type="ECO:0000256" key="5">
    <source>
        <dbReference type="ARBA" id="ARBA00012780"/>
    </source>
</evidence>
<evidence type="ECO:0000256" key="18">
    <source>
        <dbReference type="ARBA" id="ARBA00043078"/>
    </source>
</evidence>
<dbReference type="GO" id="GO:0042973">
    <property type="term" value="F:glucan endo-1,3-beta-D-glucosidase activity"/>
    <property type="evidence" value="ECO:0007669"/>
    <property type="project" value="UniProtKB-EC"/>
</dbReference>